<dbReference type="PANTHER" id="PTHR36503:SF1">
    <property type="entry name" value="BLR2520 PROTEIN"/>
    <property type="match status" value="1"/>
</dbReference>
<evidence type="ECO:0000313" key="3">
    <source>
        <dbReference type="Proteomes" id="UP000292445"/>
    </source>
</evidence>
<evidence type="ECO:0000313" key="2">
    <source>
        <dbReference type="EMBL" id="RZS81268.1"/>
    </source>
</evidence>
<feature type="domain" description="VOC" evidence="1">
    <location>
        <begin position="3"/>
        <end position="120"/>
    </location>
</feature>
<dbReference type="Pfam" id="PF00903">
    <property type="entry name" value="Glyoxalase"/>
    <property type="match status" value="1"/>
</dbReference>
<dbReference type="InterPro" id="IPR004360">
    <property type="entry name" value="Glyas_Fos-R_dOase_dom"/>
</dbReference>
<reference evidence="2 3" key="1">
    <citation type="submission" date="2019-02" db="EMBL/GenBank/DDBJ databases">
        <title>Genomic Encyclopedia of Type Strains, Phase IV (KMG-IV): sequencing the most valuable type-strain genomes for metagenomic binning, comparative biology and taxonomic classification.</title>
        <authorList>
            <person name="Goeker M."/>
        </authorList>
    </citation>
    <scope>NUCLEOTIDE SEQUENCE [LARGE SCALE GENOMIC DNA]</scope>
    <source>
        <strain evidence="2 3">K24</strain>
    </source>
</reference>
<dbReference type="RefSeq" id="WP_130358919.1">
    <property type="nucleotide sequence ID" value="NZ_SGXC01000002.1"/>
</dbReference>
<evidence type="ECO:0000259" key="1">
    <source>
        <dbReference type="PROSITE" id="PS51819"/>
    </source>
</evidence>
<dbReference type="Gene3D" id="3.30.720.120">
    <property type="match status" value="1"/>
</dbReference>
<dbReference type="InterPro" id="IPR026275">
    <property type="entry name" value="Glyoxalase/dOase/EhpR"/>
</dbReference>
<protein>
    <submittedName>
        <fullName evidence="2">Catechol 2,3-dioxygenase-like lactoylglutathione lyase family enzyme</fullName>
    </submittedName>
</protein>
<proteinExistence type="predicted"/>
<dbReference type="GO" id="GO:0051213">
    <property type="term" value="F:dioxygenase activity"/>
    <property type="evidence" value="ECO:0007669"/>
    <property type="project" value="UniProtKB-KW"/>
</dbReference>
<dbReference type="PROSITE" id="PS51819">
    <property type="entry name" value="VOC"/>
    <property type="match status" value="1"/>
</dbReference>
<dbReference type="Gene3D" id="3.30.720.110">
    <property type="match status" value="1"/>
</dbReference>
<keyword evidence="2" id="KW-0456">Lyase</keyword>
<organism evidence="2 3">
    <name type="scientific">Pigmentiphaga kullae</name>
    <dbReference type="NCBI Taxonomy" id="151784"/>
    <lineage>
        <taxon>Bacteria</taxon>
        <taxon>Pseudomonadati</taxon>
        <taxon>Pseudomonadota</taxon>
        <taxon>Betaproteobacteria</taxon>
        <taxon>Burkholderiales</taxon>
        <taxon>Alcaligenaceae</taxon>
        <taxon>Pigmentiphaga</taxon>
    </lineage>
</organism>
<dbReference type="InterPro" id="IPR037523">
    <property type="entry name" value="VOC_core"/>
</dbReference>
<dbReference type="Proteomes" id="UP000292445">
    <property type="component" value="Unassembled WGS sequence"/>
</dbReference>
<dbReference type="EMBL" id="SGXC01000002">
    <property type="protein sequence ID" value="RZS81268.1"/>
    <property type="molecule type" value="Genomic_DNA"/>
</dbReference>
<gene>
    <name evidence="2" type="ORF">EV675_3891</name>
</gene>
<dbReference type="PIRSF" id="PIRSF039020">
    <property type="entry name" value="EhpR"/>
    <property type="match status" value="1"/>
</dbReference>
<dbReference type="OrthoDB" id="9806945at2"/>
<accession>A0A4Q7NDU6</accession>
<keyword evidence="2" id="KW-0560">Oxidoreductase</keyword>
<dbReference type="AlphaFoldDB" id="A0A4Q7NDU6"/>
<dbReference type="PANTHER" id="PTHR36503">
    <property type="entry name" value="BLR2520 PROTEIN"/>
    <property type="match status" value="1"/>
</dbReference>
<keyword evidence="2" id="KW-0223">Dioxygenase</keyword>
<sequence>MNHPNFVILYVDQPEASGRFYADLLGVSPIESSPTFVLFMLDTGLMLGLWSRHTVEPPPAAAPGGGEIVLRMESYDAVDARCADWTARGIPLLMPPATLEFGRSFVARDPDGHRLRVFAPEAAR</sequence>
<dbReference type="InterPro" id="IPR029068">
    <property type="entry name" value="Glyas_Bleomycin-R_OHBP_Dase"/>
</dbReference>
<dbReference type="GO" id="GO:0016829">
    <property type="term" value="F:lyase activity"/>
    <property type="evidence" value="ECO:0007669"/>
    <property type="project" value="UniProtKB-KW"/>
</dbReference>
<keyword evidence="3" id="KW-1185">Reference proteome</keyword>
<dbReference type="SUPFAM" id="SSF54593">
    <property type="entry name" value="Glyoxalase/Bleomycin resistance protein/Dihydroxybiphenyl dioxygenase"/>
    <property type="match status" value="1"/>
</dbReference>
<name>A0A4Q7NDU6_9BURK</name>
<comment type="caution">
    <text evidence="2">The sequence shown here is derived from an EMBL/GenBank/DDBJ whole genome shotgun (WGS) entry which is preliminary data.</text>
</comment>